<proteinExistence type="predicted"/>
<comment type="caution">
    <text evidence="1">The sequence shown here is derived from an EMBL/GenBank/DDBJ whole genome shotgun (WGS) entry which is preliminary data.</text>
</comment>
<accession>A0AAD4SRF7</accession>
<evidence type="ECO:0000313" key="2">
    <source>
        <dbReference type="Proteomes" id="UP001202328"/>
    </source>
</evidence>
<keyword evidence="2" id="KW-1185">Reference proteome</keyword>
<sequence>MTRLSVWNDFLSARDDLESRSSNLDPSERRAQSSEFECPCIHDPETQGGKEEGATTAYGSNYAAVEENFKTNLLRCY</sequence>
<name>A0AAD4SRF7_9MAGN</name>
<evidence type="ECO:0000313" key="1">
    <source>
        <dbReference type="EMBL" id="KAI3917407.1"/>
    </source>
</evidence>
<organism evidence="1 2">
    <name type="scientific">Papaver atlanticum</name>
    <dbReference type="NCBI Taxonomy" id="357466"/>
    <lineage>
        <taxon>Eukaryota</taxon>
        <taxon>Viridiplantae</taxon>
        <taxon>Streptophyta</taxon>
        <taxon>Embryophyta</taxon>
        <taxon>Tracheophyta</taxon>
        <taxon>Spermatophyta</taxon>
        <taxon>Magnoliopsida</taxon>
        <taxon>Ranunculales</taxon>
        <taxon>Papaveraceae</taxon>
        <taxon>Papaveroideae</taxon>
        <taxon>Papaver</taxon>
    </lineage>
</organism>
<dbReference type="Proteomes" id="UP001202328">
    <property type="component" value="Unassembled WGS sequence"/>
</dbReference>
<protein>
    <submittedName>
        <fullName evidence="1">Uncharacterized protein</fullName>
    </submittedName>
</protein>
<gene>
    <name evidence="1" type="ORF">MKW98_027326</name>
</gene>
<dbReference type="AlphaFoldDB" id="A0AAD4SRF7"/>
<dbReference type="EMBL" id="JAJJMB010008995">
    <property type="protein sequence ID" value="KAI3917407.1"/>
    <property type="molecule type" value="Genomic_DNA"/>
</dbReference>
<reference evidence="1" key="1">
    <citation type="submission" date="2022-04" db="EMBL/GenBank/DDBJ databases">
        <title>A functionally conserved STORR gene fusion in Papaver species that diverged 16.8 million years ago.</title>
        <authorList>
            <person name="Catania T."/>
        </authorList>
    </citation>
    <scope>NUCLEOTIDE SEQUENCE</scope>
    <source>
        <strain evidence="1">S-188037</strain>
    </source>
</reference>